<dbReference type="PANTHER" id="PTHR41775">
    <property type="entry name" value="SECRETED PROTEIN-RELATED"/>
    <property type="match status" value="1"/>
</dbReference>
<feature type="region of interest" description="Disordered" evidence="1">
    <location>
        <begin position="162"/>
        <end position="185"/>
    </location>
</feature>
<feature type="chain" id="PRO_5017402825" evidence="2">
    <location>
        <begin position="36"/>
        <end position="931"/>
    </location>
</feature>
<dbReference type="EMBL" id="RBAN01000001">
    <property type="protein sequence ID" value="RKN58764.1"/>
    <property type="molecule type" value="Genomic_DNA"/>
</dbReference>
<evidence type="ECO:0000256" key="2">
    <source>
        <dbReference type="SAM" id="SignalP"/>
    </source>
</evidence>
<dbReference type="RefSeq" id="WP_120778922.1">
    <property type="nucleotide sequence ID" value="NZ_JBHLUP010000009.1"/>
</dbReference>
<name>A0A3B0AEN2_9ACTN</name>
<dbReference type="AlphaFoldDB" id="A0A3B0AEN2"/>
<dbReference type="NCBIfam" id="TIGR03296">
    <property type="entry name" value="M6dom_TIGR03296"/>
    <property type="match status" value="1"/>
</dbReference>
<evidence type="ECO:0000313" key="5">
    <source>
        <dbReference type="EMBL" id="RKN58764.1"/>
    </source>
</evidence>
<sequence length="931" mass="100799">MNRKPQSGARRRLLVAVPAIALAATSLTVTGSASAAEPSAAARAVIGSDEYYINYAEPEVQPDTAGREVKGRDGVYAPQGDAARAFDHKHARGNPVTARELAKIEAKSIKTGKNPREIKQAPSTQTAKLLTLLVEFNDQANDDFTNVMVPRTVFEDRTCIPGTVQNGPKHNQIPNPASLPHKDNNSMWVNDFSPAHYDKMLYTKTGITERVRKDLRGPDGKPGIDLSGRTMHNMYLEMSKGAYTVDGQASPWITVPHSEAWYAANRCFQDANGNWVAGREQSMNGHPDNPAGAGRLATDAIATLAANDPTFPWADYDIEDQADRDGDGNFFEPDGVIDHLVLVHAGKGKSSGGGAQGVYAVWAHSSSVPGGFTIPGTNLQVSNYIVQPEDAGVGVFAHEFGHDLGLPDLYDTSGNADSDVDFWDLMASGSHSGEIFQALPTHMGIWDKWVLGWADPLTVAPGSRPRSVELGQTSRTPVGTADGIKVDLPDKVITLAEPHSGANMWHSGNDQDWADVKLTRSIAVPNAADAKFWMWNNYVIEADWDYGFVEVSTDGGATWAEQKVYDEAGTVVTTPDNYPDPNGRMNDFGGKKYGLTGGTDGWRHDYVDLSSYAGTTIQLRLRYATDEAFVERGWFADDFSVTGGGATTWSDDVESGANGWTGTGGTWVDTTGEGWNIDSGTMVQAHYYLAEWRNFDGFDKGLKYAYDTVYSRDAWKVDRIAYNAPGMLVWYRDTALGDVNHVTGQLTALPSYGAKGGLLIVDSHFDPFRRTGEAAVKDPSVTDNLPSRPQSSNAAFSLNRTYPFQECLEAADEPYSEYCTKFGSQPAVKGFTDAKGWYPGIEIRDDGAYARDSDASVVVPSRDNAPYTTRVTNPDGTPAPEYYGVTLGNGAIVLGTGNPGDQGVNYGVSLTIKKAERDNTSATIYVTPARN</sequence>
<protein>
    <submittedName>
        <fullName evidence="5">M6 family metalloprotease domain-containing protein</fullName>
    </submittedName>
</protein>
<dbReference type="InterPro" id="IPR006311">
    <property type="entry name" value="TAT_signal"/>
</dbReference>
<reference evidence="5 6" key="1">
    <citation type="journal article" date="2015" name="Int. J. Syst. Evol. Microbiol.">
        <title>Micromonospora costi sp. nov., isolated from a leaf of Costus speciosus.</title>
        <authorList>
            <person name="Thawai C."/>
        </authorList>
    </citation>
    <scope>NUCLEOTIDE SEQUENCE [LARGE SCALE GENOMIC DNA]</scope>
    <source>
        <strain evidence="5 6">CS1-12</strain>
    </source>
</reference>
<feature type="domain" description="Peptidase M6-like" evidence="3">
    <location>
        <begin position="123"/>
        <end position="448"/>
    </location>
</feature>
<dbReference type="OrthoDB" id="275270at2"/>
<keyword evidence="6" id="KW-1185">Reference proteome</keyword>
<dbReference type="SUPFAM" id="SSF55486">
    <property type="entry name" value="Metalloproteases ('zincins'), catalytic domain"/>
    <property type="match status" value="1"/>
</dbReference>
<dbReference type="Pfam" id="PF20774">
    <property type="entry name" value="InhA-like_VEG"/>
    <property type="match status" value="1"/>
</dbReference>
<keyword evidence="5" id="KW-0645">Protease</keyword>
<keyword evidence="2" id="KW-0732">Signal</keyword>
<gene>
    <name evidence="5" type="ORF">D7193_09640</name>
</gene>
<dbReference type="Pfam" id="PF20773">
    <property type="entry name" value="InhA-like_MAM"/>
    <property type="match status" value="1"/>
</dbReference>
<organism evidence="5 6">
    <name type="scientific">Micromonospora costi</name>
    <dbReference type="NCBI Taxonomy" id="1530042"/>
    <lineage>
        <taxon>Bacteria</taxon>
        <taxon>Bacillati</taxon>
        <taxon>Actinomycetota</taxon>
        <taxon>Actinomycetes</taxon>
        <taxon>Micromonosporales</taxon>
        <taxon>Micromonosporaceae</taxon>
        <taxon>Micromonospora</taxon>
    </lineage>
</organism>
<evidence type="ECO:0000313" key="6">
    <source>
        <dbReference type="Proteomes" id="UP000279968"/>
    </source>
</evidence>
<evidence type="ECO:0000256" key="1">
    <source>
        <dbReference type="SAM" id="MobiDB-lite"/>
    </source>
</evidence>
<accession>A0A3B0AEN2</accession>
<dbReference type="InterPro" id="IPR008757">
    <property type="entry name" value="Peptidase_M6-like_domain"/>
</dbReference>
<dbReference type="Proteomes" id="UP000279968">
    <property type="component" value="Unassembled WGS sequence"/>
</dbReference>
<dbReference type="PANTHER" id="PTHR41775:SF1">
    <property type="entry name" value="PEPTIDASE M6-LIKE DOMAIN-CONTAINING PROTEIN"/>
    <property type="match status" value="1"/>
</dbReference>
<keyword evidence="5" id="KW-0482">Metalloprotease</keyword>
<evidence type="ECO:0000259" key="3">
    <source>
        <dbReference type="Pfam" id="PF05547"/>
    </source>
</evidence>
<dbReference type="InterPro" id="IPR048665">
    <property type="entry name" value="InhA-like_VEG"/>
</dbReference>
<evidence type="ECO:0000259" key="4">
    <source>
        <dbReference type="Pfam" id="PF20774"/>
    </source>
</evidence>
<feature type="compositionally biased region" description="Polar residues" evidence="1">
    <location>
        <begin position="163"/>
        <end position="175"/>
    </location>
</feature>
<feature type="signal peptide" evidence="2">
    <location>
        <begin position="1"/>
        <end position="35"/>
    </location>
</feature>
<feature type="domain" description="Immune inhibitor A-like metallopeptidase VEG" evidence="4">
    <location>
        <begin position="684"/>
        <end position="804"/>
    </location>
</feature>
<dbReference type="GO" id="GO:0006508">
    <property type="term" value="P:proteolysis"/>
    <property type="evidence" value="ECO:0007669"/>
    <property type="project" value="UniProtKB-KW"/>
</dbReference>
<dbReference type="Pfam" id="PF05547">
    <property type="entry name" value="Peptidase_M6"/>
    <property type="match status" value="1"/>
</dbReference>
<keyword evidence="5" id="KW-0378">Hydrolase</keyword>
<proteinExistence type="predicted"/>
<dbReference type="GO" id="GO:0008237">
    <property type="term" value="F:metallopeptidase activity"/>
    <property type="evidence" value="ECO:0007669"/>
    <property type="project" value="UniProtKB-KW"/>
</dbReference>
<comment type="caution">
    <text evidence="5">The sequence shown here is derived from an EMBL/GenBank/DDBJ whole genome shotgun (WGS) entry which is preliminary data.</text>
</comment>
<dbReference type="PROSITE" id="PS51318">
    <property type="entry name" value="TAT"/>
    <property type="match status" value="1"/>
</dbReference>